<dbReference type="InterPro" id="IPR016187">
    <property type="entry name" value="CTDL_fold"/>
</dbReference>
<sequence length="286" mass="31936">MEIRIIHCVVAAGGDGDDDDDDDDDDEDKGDDDDDDGDNGAGSRPRVCATIRTKSFFRNTNFDSDREMMRSVTSPHRFTQIRCALRCLQAWSNCTSYLHNSTTGLCTLAPSPESLVSQLAGGDGDLYVTCDAENGYHMHRYGSATACIAVIMSARANFTDASFHCELLGGYLASVRTWDKLQLLSTAMGGNHSFWVGLDDMEEEDTYVWKEDGKVALKANETFTAAEMAEVWMNSLWDHPREPNNFGGNEDCIQVKYSTSINELRLNDFRCDTKNKFICEMPVMFN</sequence>
<evidence type="ECO:0000313" key="5">
    <source>
        <dbReference type="Proteomes" id="UP000762676"/>
    </source>
</evidence>
<dbReference type="SMART" id="SM00034">
    <property type="entry name" value="CLECT"/>
    <property type="match status" value="1"/>
</dbReference>
<evidence type="ECO:0000259" key="3">
    <source>
        <dbReference type="PROSITE" id="PS50041"/>
    </source>
</evidence>
<dbReference type="SUPFAM" id="SSF56436">
    <property type="entry name" value="C-type lectin-like"/>
    <property type="match status" value="1"/>
</dbReference>
<keyword evidence="5" id="KW-1185">Reference proteome</keyword>
<dbReference type="Gene3D" id="3.10.100.10">
    <property type="entry name" value="Mannose-Binding Protein A, subunit A"/>
    <property type="match status" value="1"/>
</dbReference>
<dbReference type="Pfam" id="PF00059">
    <property type="entry name" value="Lectin_C"/>
    <property type="match status" value="1"/>
</dbReference>
<keyword evidence="1" id="KW-1015">Disulfide bond</keyword>
<accession>A0AAV4IJW7</accession>
<dbReference type="PROSITE" id="PS50041">
    <property type="entry name" value="C_TYPE_LECTIN_2"/>
    <property type="match status" value="1"/>
</dbReference>
<dbReference type="InterPro" id="IPR016186">
    <property type="entry name" value="C-type_lectin-like/link_sf"/>
</dbReference>
<dbReference type="InterPro" id="IPR050801">
    <property type="entry name" value="Ca-Dep_Lectins_ImmuneDev"/>
</dbReference>
<gene>
    <name evidence="4" type="ORF">ElyMa_006612300</name>
</gene>
<evidence type="ECO:0000256" key="1">
    <source>
        <dbReference type="ARBA" id="ARBA00023157"/>
    </source>
</evidence>
<dbReference type="InterPro" id="IPR018378">
    <property type="entry name" value="C-type_lectin_CS"/>
</dbReference>
<feature type="region of interest" description="Disordered" evidence="2">
    <location>
        <begin position="11"/>
        <end position="45"/>
    </location>
</feature>
<dbReference type="PROSITE" id="PS00615">
    <property type="entry name" value="C_TYPE_LECTIN_1"/>
    <property type="match status" value="1"/>
</dbReference>
<protein>
    <submittedName>
        <fullName evidence="4">C-type lectin</fullName>
    </submittedName>
</protein>
<proteinExistence type="predicted"/>
<dbReference type="PANTHER" id="PTHR22801">
    <property type="entry name" value="LITHOSTATHINE"/>
    <property type="match status" value="1"/>
</dbReference>
<dbReference type="AlphaFoldDB" id="A0AAV4IJW7"/>
<reference evidence="4 5" key="1">
    <citation type="journal article" date="2021" name="Elife">
        <title>Chloroplast acquisition without the gene transfer in kleptoplastic sea slugs, Plakobranchus ocellatus.</title>
        <authorList>
            <person name="Maeda T."/>
            <person name="Takahashi S."/>
            <person name="Yoshida T."/>
            <person name="Shimamura S."/>
            <person name="Takaki Y."/>
            <person name="Nagai Y."/>
            <person name="Toyoda A."/>
            <person name="Suzuki Y."/>
            <person name="Arimoto A."/>
            <person name="Ishii H."/>
            <person name="Satoh N."/>
            <person name="Nishiyama T."/>
            <person name="Hasebe M."/>
            <person name="Maruyama T."/>
            <person name="Minagawa J."/>
            <person name="Obokata J."/>
            <person name="Shigenobu S."/>
        </authorList>
    </citation>
    <scope>NUCLEOTIDE SEQUENCE [LARGE SCALE GENOMIC DNA]</scope>
</reference>
<evidence type="ECO:0000256" key="2">
    <source>
        <dbReference type="SAM" id="MobiDB-lite"/>
    </source>
</evidence>
<organism evidence="4 5">
    <name type="scientific">Elysia marginata</name>
    <dbReference type="NCBI Taxonomy" id="1093978"/>
    <lineage>
        <taxon>Eukaryota</taxon>
        <taxon>Metazoa</taxon>
        <taxon>Spiralia</taxon>
        <taxon>Lophotrochozoa</taxon>
        <taxon>Mollusca</taxon>
        <taxon>Gastropoda</taxon>
        <taxon>Heterobranchia</taxon>
        <taxon>Euthyneura</taxon>
        <taxon>Panpulmonata</taxon>
        <taxon>Sacoglossa</taxon>
        <taxon>Placobranchoidea</taxon>
        <taxon>Plakobranchidae</taxon>
        <taxon>Elysia</taxon>
    </lineage>
</organism>
<dbReference type="InterPro" id="IPR001304">
    <property type="entry name" value="C-type_lectin-like"/>
</dbReference>
<name>A0AAV4IJW7_9GAST</name>
<dbReference type="Proteomes" id="UP000762676">
    <property type="component" value="Unassembled WGS sequence"/>
</dbReference>
<feature type="compositionally biased region" description="Acidic residues" evidence="2">
    <location>
        <begin position="15"/>
        <end position="38"/>
    </location>
</feature>
<dbReference type="EMBL" id="BMAT01013280">
    <property type="protein sequence ID" value="GFS09101.1"/>
    <property type="molecule type" value="Genomic_DNA"/>
</dbReference>
<feature type="domain" description="C-type lectin" evidence="3">
    <location>
        <begin position="143"/>
        <end position="280"/>
    </location>
</feature>
<comment type="caution">
    <text evidence="4">The sequence shown here is derived from an EMBL/GenBank/DDBJ whole genome shotgun (WGS) entry which is preliminary data.</text>
</comment>
<evidence type="ECO:0000313" key="4">
    <source>
        <dbReference type="EMBL" id="GFS09101.1"/>
    </source>
</evidence>
<dbReference type="PANTHER" id="PTHR22801:SF63">
    <property type="entry name" value="C-TYPE LECTIN DOMAIN-CONTAINING PROTEIN"/>
    <property type="match status" value="1"/>
</dbReference>